<dbReference type="AlphaFoldDB" id="A0A0F3MK19"/>
<sequence>MSKQIVHGDQCRKYIIEGINIVANTVGITLGPKGRRVAIEQSYGPPKITKDGVSVAKAIQLKDKLLNVGAQFVYLLPVKQQM</sequence>
<accession>A0A0F3MK19</accession>
<dbReference type="PATRIC" id="fig|1359168.3.peg.245"/>
<proteinExistence type="inferred from homology"/>
<dbReference type="Proteomes" id="UP000033616">
    <property type="component" value="Unassembled WGS sequence"/>
</dbReference>
<dbReference type="InterPro" id="IPR017998">
    <property type="entry name" value="Chaperone_TCP-1"/>
</dbReference>
<dbReference type="GO" id="GO:0005524">
    <property type="term" value="F:ATP binding"/>
    <property type="evidence" value="ECO:0007669"/>
    <property type="project" value="UniProtKB-KW"/>
</dbReference>
<evidence type="ECO:0000256" key="4">
    <source>
        <dbReference type="ARBA" id="ARBA00023186"/>
    </source>
</evidence>
<name>A0A0F3MK19_9RICK</name>
<organism evidence="5 6">
    <name type="scientific">Orientia chuto str. Dubai</name>
    <dbReference type="NCBI Taxonomy" id="1359168"/>
    <lineage>
        <taxon>Bacteria</taxon>
        <taxon>Pseudomonadati</taxon>
        <taxon>Pseudomonadota</taxon>
        <taxon>Alphaproteobacteria</taxon>
        <taxon>Rickettsiales</taxon>
        <taxon>Rickettsiaceae</taxon>
        <taxon>Rickettsieae</taxon>
        <taxon>Orientia</taxon>
    </lineage>
</organism>
<keyword evidence="3" id="KW-0067">ATP-binding</keyword>
<dbReference type="PRINTS" id="PR00304">
    <property type="entry name" value="TCOMPLEXTCP1"/>
</dbReference>
<dbReference type="GO" id="GO:0140662">
    <property type="term" value="F:ATP-dependent protein folding chaperone"/>
    <property type="evidence" value="ECO:0007669"/>
    <property type="project" value="InterPro"/>
</dbReference>
<dbReference type="EMBL" id="LANP01000014">
    <property type="protein sequence ID" value="KJV56006.1"/>
    <property type="molecule type" value="Genomic_DNA"/>
</dbReference>
<comment type="caution">
    <text evidence="5">The sequence shown here is derived from an EMBL/GenBank/DDBJ whole genome shotgun (WGS) entry which is preliminary data.</text>
</comment>
<dbReference type="InterPro" id="IPR001844">
    <property type="entry name" value="Cpn60/GroEL"/>
</dbReference>
<evidence type="ECO:0000313" key="5">
    <source>
        <dbReference type="EMBL" id="KJV56006.1"/>
    </source>
</evidence>
<comment type="similarity">
    <text evidence="1">Belongs to the chaperonin (HSP60) family.</text>
</comment>
<evidence type="ECO:0000256" key="2">
    <source>
        <dbReference type="ARBA" id="ARBA00022741"/>
    </source>
</evidence>
<dbReference type="GO" id="GO:0042026">
    <property type="term" value="P:protein refolding"/>
    <property type="evidence" value="ECO:0007669"/>
    <property type="project" value="InterPro"/>
</dbReference>
<gene>
    <name evidence="5" type="ORF">OCHUTO_0640</name>
</gene>
<protein>
    <submittedName>
        <fullName evidence="5">TCP-1/cpn60 chaperonin family protein</fullName>
    </submittedName>
</protein>
<dbReference type="SUPFAM" id="SSF48592">
    <property type="entry name" value="GroEL equatorial domain-like"/>
    <property type="match status" value="1"/>
</dbReference>
<evidence type="ECO:0000256" key="1">
    <source>
        <dbReference type="ARBA" id="ARBA00006607"/>
    </source>
</evidence>
<dbReference type="PANTHER" id="PTHR45633">
    <property type="entry name" value="60 KDA HEAT SHOCK PROTEIN, MITOCHONDRIAL"/>
    <property type="match status" value="1"/>
</dbReference>
<dbReference type="InterPro" id="IPR027413">
    <property type="entry name" value="GROEL-like_equatorial_sf"/>
</dbReference>
<reference evidence="5 6" key="1">
    <citation type="submission" date="2015-02" db="EMBL/GenBank/DDBJ databases">
        <title>Genome Sequencing of Rickettsiales.</title>
        <authorList>
            <person name="Daugherty S.C."/>
            <person name="Su Q."/>
            <person name="Abolude K."/>
            <person name="Beier-Sexton M."/>
            <person name="Carlyon J.A."/>
            <person name="Carter R."/>
            <person name="Day N.P."/>
            <person name="Dumler S.J."/>
            <person name="Dyachenko V."/>
            <person name="Godinez A."/>
            <person name="Kurtti T.J."/>
            <person name="Lichay M."/>
            <person name="Mullins K.E."/>
            <person name="Ott S."/>
            <person name="Pappas-Brown V."/>
            <person name="Paris D.H."/>
            <person name="Patel P."/>
            <person name="Richards A.L."/>
            <person name="Sadzewicz L."/>
            <person name="Sears K."/>
            <person name="Seidman D."/>
            <person name="Sengamalay N."/>
            <person name="Stenos J."/>
            <person name="Tallon L.J."/>
            <person name="Vincent G."/>
            <person name="Fraser C.M."/>
            <person name="Munderloh U."/>
            <person name="Dunning-Hotopp J.C."/>
        </authorList>
    </citation>
    <scope>NUCLEOTIDE SEQUENCE [LARGE SCALE GENOMIC DNA]</scope>
    <source>
        <strain evidence="5 6">Fuller</strain>
    </source>
</reference>
<keyword evidence="4" id="KW-0143">Chaperone</keyword>
<keyword evidence="6" id="KW-1185">Reference proteome</keyword>
<dbReference type="STRING" id="1359168.OCHUTO_0640"/>
<keyword evidence="2" id="KW-0547">Nucleotide-binding</keyword>
<dbReference type="Gene3D" id="1.10.560.10">
    <property type="entry name" value="GroEL-like equatorial domain"/>
    <property type="match status" value="1"/>
</dbReference>
<evidence type="ECO:0000256" key="3">
    <source>
        <dbReference type="ARBA" id="ARBA00022840"/>
    </source>
</evidence>
<evidence type="ECO:0000313" key="6">
    <source>
        <dbReference type="Proteomes" id="UP000033616"/>
    </source>
</evidence>